<evidence type="ECO:0000313" key="6">
    <source>
        <dbReference type="Ensembl" id="ENSMGAP00000004491.3"/>
    </source>
</evidence>
<dbReference type="KEGG" id="mgp:100539028"/>
<dbReference type="Ensembl" id="ENSMGAT00000005208.3">
    <property type="protein sequence ID" value="ENSMGAP00000004491.3"/>
    <property type="gene ID" value="ENSMGAG00000004667.3"/>
</dbReference>
<dbReference type="Gene3D" id="1.20.58.60">
    <property type="match status" value="1"/>
</dbReference>
<evidence type="ECO:0000256" key="1">
    <source>
        <dbReference type="ARBA" id="ARBA00004308"/>
    </source>
</evidence>
<dbReference type="OrthoDB" id="9448174at2759"/>
<dbReference type="PANTHER" id="PTHR14514">
    <property type="entry name" value="PKA ANCHORING PROTEIN"/>
    <property type="match status" value="1"/>
</dbReference>
<reference evidence="6" key="3">
    <citation type="submission" date="2025-09" db="UniProtKB">
        <authorList>
            <consortium name="Ensembl"/>
        </authorList>
    </citation>
    <scope>IDENTIFICATION</scope>
</reference>
<feature type="compositionally biased region" description="Low complexity" evidence="5">
    <location>
        <begin position="214"/>
        <end position="238"/>
    </location>
</feature>
<evidence type="ECO:0000256" key="2">
    <source>
        <dbReference type="ARBA" id="ARBA00022553"/>
    </source>
</evidence>
<reference evidence="6 7" key="1">
    <citation type="journal article" date="2010" name="PLoS Biol.">
        <title>Multi-platform next-generation sequencing of the domestic turkey (Meleagris gallopavo): genome assembly and analysis.</title>
        <authorList>
            <person name="Dalloul R.A."/>
            <person name="Long J.A."/>
            <person name="Zimin A.V."/>
            <person name="Aslam L."/>
            <person name="Beal K."/>
            <person name="Blomberg L.A."/>
            <person name="Bouffard P."/>
            <person name="Burt D.W."/>
            <person name="Crasta O."/>
            <person name="Crooijmans R.P."/>
            <person name="Cooper K."/>
            <person name="Coulombe R.A."/>
            <person name="De S."/>
            <person name="Delany M.E."/>
            <person name="Dodgson J.B."/>
            <person name="Dong J.J."/>
            <person name="Evans C."/>
            <person name="Frederickson K.M."/>
            <person name="Flicek P."/>
            <person name="Florea L."/>
            <person name="Folkerts O."/>
            <person name="Groenen M.A."/>
            <person name="Harkins T.T."/>
            <person name="Herrero J."/>
            <person name="Hoffmann S."/>
            <person name="Megens H.J."/>
            <person name="Jiang A."/>
            <person name="de Jong P."/>
            <person name="Kaiser P."/>
            <person name="Kim H."/>
            <person name="Kim K.W."/>
            <person name="Kim S."/>
            <person name="Langenberger D."/>
            <person name="Lee M.K."/>
            <person name="Lee T."/>
            <person name="Mane S."/>
            <person name="Marcais G."/>
            <person name="Marz M."/>
            <person name="McElroy A.P."/>
            <person name="Modise T."/>
            <person name="Nefedov M."/>
            <person name="Notredame C."/>
            <person name="Paton I.R."/>
            <person name="Payne W.S."/>
            <person name="Pertea G."/>
            <person name="Prickett D."/>
            <person name="Puiu D."/>
            <person name="Qioa D."/>
            <person name="Raineri E."/>
            <person name="Ruffier M."/>
            <person name="Salzberg S.L."/>
            <person name="Schatz M.C."/>
            <person name="Scheuring C."/>
            <person name="Schmidt C.J."/>
            <person name="Schroeder S."/>
            <person name="Searle S.M."/>
            <person name="Smith E.J."/>
            <person name="Smith J."/>
            <person name="Sonstegard T.S."/>
            <person name="Stadler P.F."/>
            <person name="Tafer H."/>
            <person name="Tu Z.J."/>
            <person name="Van Tassell C.P."/>
            <person name="Vilella A.J."/>
            <person name="Williams K.P."/>
            <person name="Yorke J.A."/>
            <person name="Zhang L."/>
            <person name="Zhang H.B."/>
            <person name="Zhang X."/>
            <person name="Zhang Y."/>
            <person name="Reed K.M."/>
        </authorList>
    </citation>
    <scope>NUCLEOTIDE SEQUENCE [LARGE SCALE GENOMIC DNA]</scope>
</reference>
<reference evidence="6" key="2">
    <citation type="submission" date="2025-08" db="UniProtKB">
        <authorList>
            <consortium name="Ensembl"/>
        </authorList>
    </citation>
    <scope>IDENTIFICATION</scope>
</reference>
<feature type="region of interest" description="Disordered" evidence="5">
    <location>
        <begin position="764"/>
        <end position="783"/>
    </location>
</feature>
<dbReference type="GeneTree" id="ENSGT00810000125473"/>
<evidence type="ECO:0000256" key="3">
    <source>
        <dbReference type="ARBA" id="ARBA00022737"/>
    </source>
</evidence>
<dbReference type="PANTHER" id="PTHR14514:SF2">
    <property type="entry name" value="A-KINASE ANCHOR PROTEIN 6"/>
    <property type="match status" value="1"/>
</dbReference>
<keyword evidence="2" id="KW-0597">Phosphoprotein</keyword>
<feature type="region of interest" description="Disordered" evidence="5">
    <location>
        <begin position="180"/>
        <end position="262"/>
    </location>
</feature>
<organism evidence="6 7">
    <name type="scientific">Meleagris gallopavo</name>
    <name type="common">Wild turkey</name>
    <dbReference type="NCBI Taxonomy" id="9103"/>
    <lineage>
        <taxon>Eukaryota</taxon>
        <taxon>Metazoa</taxon>
        <taxon>Chordata</taxon>
        <taxon>Craniata</taxon>
        <taxon>Vertebrata</taxon>
        <taxon>Euteleostomi</taxon>
        <taxon>Archelosauria</taxon>
        <taxon>Archosauria</taxon>
        <taxon>Dinosauria</taxon>
        <taxon>Saurischia</taxon>
        <taxon>Theropoda</taxon>
        <taxon>Coelurosauria</taxon>
        <taxon>Aves</taxon>
        <taxon>Neognathae</taxon>
        <taxon>Galloanserae</taxon>
        <taxon>Galliformes</taxon>
        <taxon>Phasianidae</taxon>
        <taxon>Meleagridinae</taxon>
        <taxon>Meleagris</taxon>
    </lineage>
</organism>
<evidence type="ECO:0000256" key="4">
    <source>
        <dbReference type="ARBA" id="ARBA00023136"/>
    </source>
</evidence>
<feature type="compositionally biased region" description="Polar residues" evidence="5">
    <location>
        <begin position="180"/>
        <end position="189"/>
    </location>
</feature>
<keyword evidence="7" id="KW-1185">Reference proteome</keyword>
<name>G1MZL3_MELGA</name>
<dbReference type="AlphaFoldDB" id="G1MZL3"/>
<accession>G1MZL3</accession>
<feature type="region of interest" description="Disordered" evidence="5">
    <location>
        <begin position="552"/>
        <end position="596"/>
    </location>
</feature>
<feature type="region of interest" description="Disordered" evidence="5">
    <location>
        <begin position="400"/>
        <end position="434"/>
    </location>
</feature>
<proteinExistence type="predicted"/>
<dbReference type="Proteomes" id="UP000001645">
    <property type="component" value="Chromosome 2"/>
</dbReference>
<dbReference type="Bgee" id="ENSMGAG00000004667">
    <property type="expression patterns" value="Expressed in pectoralis major and 17 other cell types or tissues"/>
</dbReference>
<comment type="subcellular location">
    <subcellularLocation>
        <location evidence="1">Endomembrane system</location>
    </subcellularLocation>
</comment>
<evidence type="ECO:0000313" key="7">
    <source>
        <dbReference type="Proteomes" id="UP000001645"/>
    </source>
</evidence>
<feature type="compositionally biased region" description="Low complexity" evidence="5">
    <location>
        <begin position="764"/>
        <end position="782"/>
    </location>
</feature>
<dbReference type="SUPFAM" id="SSF46966">
    <property type="entry name" value="Spectrin repeat"/>
    <property type="match status" value="1"/>
</dbReference>
<keyword evidence="3" id="KW-0677">Repeat</keyword>
<dbReference type="CTD" id="23177"/>
<sequence>MGETTRELPGKRNGFAEACGPKVPGAELAAGPVPPRFLWTKSRGATQRLETGRKSAAASLRKSSVLMALDVAKSLSEASLSQKAKCYRSWDCTDRQMDCLELASNVHQLLGAEEAKATLNDSESLAVSGRGGLATGVTATSRLPGMKANRLERRPLTYGADHSGDSSHCLGHLSFLEQQQNSTEENATASIHRISSRHWSQAPWSPSSSPPESLPQQTLPSPKSPRQSHSRSSFSTLSLEENSISEQQEGRRSQSSPASLDTPTAATWELCHQPGVTGGRTTGVRTTGGRTLQARKALSPLLRDCAAMERVSKMSSYQADYWACAIPDSLPPSPDRQSPHWNPNKEYEDLLDYTYPLKPKYKLGKVPEPLFHDSGVDLDSFSLSPEGTFRSTSIYGLGWQDQGRRENQHQGAVASTRRNSTPVAGKAGNAGALSRYEPSPIAKASLARSASSAGAAGPAGGFAKGLTLSGLARLSSFDCPDVDGGSWCTRNPFSSHKGKVKSAERFLPTTQVLPLRREWDGDEEFLSLPPRLRELETLSQILSDLSLTIRTPRQSHWDSPPRSNGLESKWAPFGKVGSRDQRQRTGGPAGLCHPYGWDSTQPSSRINRDPLHRPHLPASSRAVLEGTRLSRLHAAGCPTEGEQWSESLTQCIKVFCHQLEELICWLYDVADTADGWVPPMPDAASVRAALHRYLEFRKDVADHRSLTESVLQRGAALLECMASNSPALKDTLGLIEKQSEELENHAERLYQSVLAAVGPVQGESSSSAQQAAAQAPEAQWSSRVLPPSELSFISQAQEG</sequence>
<dbReference type="GeneID" id="100539028"/>
<dbReference type="InParanoid" id="G1MZL3"/>
<gene>
    <name evidence="6" type="primary">CEP68</name>
</gene>
<dbReference type="RefSeq" id="XP_010704748.1">
    <property type="nucleotide sequence ID" value="XM_010706446.2"/>
</dbReference>
<evidence type="ECO:0000256" key="5">
    <source>
        <dbReference type="SAM" id="MobiDB-lite"/>
    </source>
</evidence>
<keyword evidence="4" id="KW-0472">Membrane</keyword>
<protein>
    <submittedName>
        <fullName evidence="6">Centrosomal protein 68</fullName>
    </submittedName>
</protein>